<dbReference type="KEGG" id="mhu:Mhun_1587"/>
<proteinExistence type="predicted"/>
<protein>
    <recommendedName>
        <fullName evidence="3">YkgJ family cysteine cluster protein</fullName>
    </recommendedName>
</protein>
<dbReference type="GeneID" id="3923843"/>
<dbReference type="AlphaFoldDB" id="Q2FL23"/>
<dbReference type="RefSeq" id="WP_011448583.1">
    <property type="nucleotide sequence ID" value="NC_007796.1"/>
</dbReference>
<dbReference type="HOGENOM" id="CLU_074745_0_0_2"/>
<dbReference type="InterPro" id="IPR005358">
    <property type="entry name" value="Puta_zinc/iron-chelating_dom"/>
</dbReference>
<dbReference type="PANTHER" id="PTHR35866:SF2">
    <property type="entry name" value="YKGJ FAMILY CYSTEINE CLUSTER PROTEIN"/>
    <property type="match status" value="1"/>
</dbReference>
<dbReference type="STRING" id="323259.Mhun_1587"/>
<dbReference type="PANTHER" id="PTHR35866">
    <property type="entry name" value="PUTATIVE-RELATED"/>
    <property type="match status" value="1"/>
</dbReference>
<evidence type="ECO:0000313" key="1">
    <source>
        <dbReference type="EMBL" id="ABD41318.1"/>
    </source>
</evidence>
<dbReference type="InParanoid" id="Q2FL23"/>
<dbReference type="EnsemblBacteria" id="ABD41318">
    <property type="protein sequence ID" value="ABD41318"/>
    <property type="gene ID" value="Mhun_1587"/>
</dbReference>
<dbReference type="EMBL" id="CP000254">
    <property type="protein sequence ID" value="ABD41318.1"/>
    <property type="molecule type" value="Genomic_DNA"/>
</dbReference>
<sequence>MTSSVSLAEQIRGTGFSCRRCGSCCRETEPGSNLVMVGQEEITRIMKATGLSFEEIAEPYPDRICEGDRDYTFGWVLRRIGDRCRFLDGSTCQIYETRPWICRTYPFMLDENGLSVYPCEGIDQDFQTPDAVIIAFDLCRRYAYEREQDEKIRMIIQSETIPAGRPVVIDAEGIKDYYG</sequence>
<evidence type="ECO:0000313" key="2">
    <source>
        <dbReference type="Proteomes" id="UP000001941"/>
    </source>
</evidence>
<accession>Q2FL23</accession>
<evidence type="ECO:0008006" key="3">
    <source>
        <dbReference type="Google" id="ProtNLM"/>
    </source>
</evidence>
<dbReference type="eggNOG" id="arCOG02579">
    <property type="taxonomic scope" value="Archaea"/>
</dbReference>
<reference evidence="2" key="1">
    <citation type="journal article" date="2016" name="Stand. Genomic Sci.">
        <title>Complete genome sequence of Methanospirillum hungatei type strain JF1.</title>
        <authorList>
            <person name="Gunsalus R.P."/>
            <person name="Cook L.E."/>
            <person name="Crable B."/>
            <person name="Rohlin L."/>
            <person name="McDonald E."/>
            <person name="Mouttaki H."/>
            <person name="Sieber J.R."/>
            <person name="Poweleit N."/>
            <person name="Zhou H."/>
            <person name="Lapidus A.L."/>
            <person name="Daligault H.E."/>
            <person name="Land M."/>
            <person name="Gilna P."/>
            <person name="Ivanova N."/>
            <person name="Kyrpides N."/>
            <person name="Culley D.E."/>
            <person name="McInerney M.J."/>
        </authorList>
    </citation>
    <scope>NUCLEOTIDE SEQUENCE [LARGE SCALE GENOMIC DNA]</scope>
    <source>
        <strain evidence="2">ATCC 27890 / DSM 864 / NBRC 100397 / JF-1</strain>
    </source>
</reference>
<gene>
    <name evidence="1" type="ordered locus">Mhun_1587</name>
</gene>
<organism evidence="1 2">
    <name type="scientific">Methanospirillum hungatei JF-1 (strain ATCC 27890 / DSM 864 / NBRC 100397 / JF-1)</name>
    <dbReference type="NCBI Taxonomy" id="323259"/>
    <lineage>
        <taxon>Archaea</taxon>
        <taxon>Methanobacteriati</taxon>
        <taxon>Methanobacteriota</taxon>
        <taxon>Stenosarchaea group</taxon>
        <taxon>Methanomicrobia</taxon>
        <taxon>Methanomicrobiales</taxon>
        <taxon>Methanospirillaceae</taxon>
        <taxon>Methanospirillum</taxon>
    </lineage>
</organism>
<dbReference type="Proteomes" id="UP000001941">
    <property type="component" value="Chromosome"/>
</dbReference>
<dbReference type="OrthoDB" id="36424at2157"/>
<name>Q2FL23_METHJ</name>
<keyword evidence="2" id="KW-1185">Reference proteome</keyword>
<dbReference type="Pfam" id="PF03692">
    <property type="entry name" value="CxxCxxCC"/>
    <property type="match status" value="1"/>
</dbReference>